<evidence type="ECO:0000256" key="2">
    <source>
        <dbReference type="ARBA" id="ARBA00004282"/>
    </source>
</evidence>
<evidence type="ECO:0000256" key="3">
    <source>
        <dbReference type="ARBA" id="ARBA00004285"/>
    </source>
</evidence>
<evidence type="ECO:0000256" key="10">
    <source>
        <dbReference type="ARBA" id="ARBA00022949"/>
    </source>
</evidence>
<evidence type="ECO:0000256" key="15">
    <source>
        <dbReference type="ARBA" id="ARBA00023319"/>
    </source>
</evidence>
<evidence type="ECO:0000256" key="11">
    <source>
        <dbReference type="ARBA" id="ARBA00022989"/>
    </source>
</evidence>
<dbReference type="GO" id="GO:0006955">
    <property type="term" value="P:immune response"/>
    <property type="evidence" value="ECO:0007669"/>
    <property type="project" value="TreeGrafter"/>
</dbReference>
<dbReference type="PANTHER" id="PTHR11481">
    <property type="entry name" value="IMMUNOGLOBULIN FC RECEPTOR"/>
    <property type="match status" value="1"/>
</dbReference>
<evidence type="ECO:0000256" key="16">
    <source>
        <dbReference type="ARBA" id="ARBA00049765"/>
    </source>
</evidence>
<evidence type="ECO:0000256" key="4">
    <source>
        <dbReference type="ARBA" id="ARBA00022475"/>
    </source>
</evidence>
<keyword evidence="15" id="KW-0393">Immunoglobulin domain</keyword>
<organism evidence="21 22">
    <name type="scientific">Catagonus wagneri</name>
    <name type="common">Chacoan peccary</name>
    <dbReference type="NCBI Taxonomy" id="51154"/>
    <lineage>
        <taxon>Eukaryota</taxon>
        <taxon>Metazoa</taxon>
        <taxon>Chordata</taxon>
        <taxon>Craniata</taxon>
        <taxon>Vertebrata</taxon>
        <taxon>Euteleostomi</taxon>
        <taxon>Mammalia</taxon>
        <taxon>Eutheria</taxon>
        <taxon>Laurasiatheria</taxon>
        <taxon>Artiodactyla</taxon>
        <taxon>Suina</taxon>
        <taxon>Tayassuidae</taxon>
        <taxon>Catagonus</taxon>
    </lineage>
</organism>
<dbReference type="GO" id="GO:0005730">
    <property type="term" value="C:nucleolus"/>
    <property type="evidence" value="ECO:0007669"/>
    <property type="project" value="Ensembl"/>
</dbReference>
<feature type="domain" description="Ig-like" evidence="20">
    <location>
        <begin position="328"/>
        <end position="404"/>
    </location>
</feature>
<evidence type="ECO:0000256" key="19">
    <source>
        <dbReference type="SAM" id="SignalP"/>
    </source>
</evidence>
<dbReference type="InterPro" id="IPR003599">
    <property type="entry name" value="Ig_sub"/>
</dbReference>
<dbReference type="GO" id="GO:0150107">
    <property type="term" value="P:positive regulation of protein localization to cell-cell junction"/>
    <property type="evidence" value="ECO:0007669"/>
    <property type="project" value="Ensembl"/>
</dbReference>
<sequence length="740" mass="82568">TQLRWTQEGNMWLGVLLTLLLCASLEGQENPFTINSIHMEILPRQEVRNGENLTLQCIVDVSTTSRVKPQHQVLFYKDDVLFHNVSSMENTESYFISQARVYDAGRYKCTVILNSKEKTTAEYKVLVKGVSDPRVTLDKKEVIEGGVVMVTCSVPEEKPPIHFTIEKLELNVKDVKQRREKTAQSQNFVTLEFTVEEQDRVISFYCQASIVSGTSVEISNSIRSDLVTVRESFSNPKFHISPKGVIIEGDQLLIKCTIQVTHQAQSFPEIIIQKDKEIVAHSRNGSEAVYSVMATVEHNSNYTCKVEASRISKVSSIVVNITELFSRPKLKSSTTRLDQGEGLSLWCFIPGAPPAANFTIQKGDVIMSQDQNFTKIASEWDSGTYSCVAGIGKVVKRSNKVQITVCEMLSKPSIFHDSRSEVIKGQTIEVSCQSVNGSSPISYQLLKGSDILANQNVSSNEPAVFKDNPTKDVEYQCLADNCHSHASMFSEVLRVKVIAPVDEVKLSVLLNEEVESGQAIVLRCSVKEGSGPITYKFYKDKENKPFHEVTSNDTQAIWHEPTASKEQEGRYYCMASNRATPSKNILPSNTLTVRVYLAPWKKGLIAVVVITVIIVALILGARFYFLKKAKAKQMPVEMSRPAAPLLNSNNEKTLSDPNTEANRHYGYNEDVGNHAMKPLNENKEPLTLDVEYTEVEVTSPEPHRGLGTKGTETVYSEIRKADPDLVENRYSRTEGSLDGT</sequence>
<dbReference type="GO" id="GO:0051897">
    <property type="term" value="P:positive regulation of phosphatidylinositol 3-kinase/protein kinase B signal transduction"/>
    <property type="evidence" value="ECO:0007669"/>
    <property type="project" value="Ensembl"/>
</dbReference>
<keyword evidence="5" id="KW-0597">Phosphoprotein</keyword>
<dbReference type="GO" id="GO:0007156">
    <property type="term" value="P:homophilic cell adhesion via plasma membrane adhesion molecules"/>
    <property type="evidence" value="ECO:0007669"/>
    <property type="project" value="Ensembl"/>
</dbReference>
<keyword evidence="6 18" id="KW-0812">Transmembrane</keyword>
<accession>A0A8C3YR18</accession>
<keyword evidence="11 18" id="KW-1133">Transmembrane helix</keyword>
<dbReference type="GO" id="GO:0030485">
    <property type="term" value="C:smooth muscle contractile fiber"/>
    <property type="evidence" value="ECO:0007669"/>
    <property type="project" value="Ensembl"/>
</dbReference>
<dbReference type="SUPFAM" id="SSF48726">
    <property type="entry name" value="Immunoglobulin"/>
    <property type="match status" value="5"/>
</dbReference>
<evidence type="ECO:0000313" key="22">
    <source>
        <dbReference type="Proteomes" id="UP000694540"/>
    </source>
</evidence>
<evidence type="ECO:0000256" key="14">
    <source>
        <dbReference type="ARBA" id="ARBA00023180"/>
    </source>
</evidence>
<dbReference type="Pfam" id="PF13927">
    <property type="entry name" value="Ig_3"/>
    <property type="match status" value="1"/>
</dbReference>
<dbReference type="GO" id="GO:0043410">
    <property type="term" value="P:positive regulation of MAPK cascade"/>
    <property type="evidence" value="ECO:0007669"/>
    <property type="project" value="Ensembl"/>
</dbReference>
<evidence type="ECO:0000259" key="20">
    <source>
        <dbReference type="PROSITE" id="PS50835"/>
    </source>
</evidence>
<dbReference type="InterPro" id="IPR007110">
    <property type="entry name" value="Ig-like_dom"/>
</dbReference>
<evidence type="ECO:0000256" key="12">
    <source>
        <dbReference type="ARBA" id="ARBA00023136"/>
    </source>
</evidence>
<dbReference type="PROSITE" id="PS50835">
    <property type="entry name" value="IG_LIKE"/>
    <property type="match status" value="4"/>
</dbReference>
<dbReference type="InterPro" id="IPR040878">
    <property type="entry name" value="IL-40-like_Ig"/>
</dbReference>
<reference evidence="21" key="2">
    <citation type="submission" date="2025-09" db="UniProtKB">
        <authorList>
            <consortium name="Ensembl"/>
        </authorList>
    </citation>
    <scope>IDENTIFICATION</scope>
</reference>
<dbReference type="GO" id="GO:0090673">
    <property type="term" value="P:endothelial cell-matrix adhesion"/>
    <property type="evidence" value="ECO:0007669"/>
    <property type="project" value="Ensembl"/>
</dbReference>
<name>A0A8C3YR18_9CETA</name>
<feature type="compositionally biased region" description="Basic and acidic residues" evidence="17">
    <location>
        <begin position="717"/>
        <end position="732"/>
    </location>
</feature>
<dbReference type="GO" id="GO:0005829">
    <property type="term" value="C:cytosol"/>
    <property type="evidence" value="ECO:0007669"/>
    <property type="project" value="Ensembl"/>
</dbReference>
<dbReference type="GO" id="GO:0042060">
    <property type="term" value="P:wound healing"/>
    <property type="evidence" value="ECO:0007669"/>
    <property type="project" value="Ensembl"/>
</dbReference>
<dbReference type="Pfam" id="PF17736">
    <property type="entry name" value="Ig_C17orf99"/>
    <property type="match status" value="1"/>
</dbReference>
<dbReference type="GeneTree" id="ENSGT01140000282577"/>
<keyword evidence="12 18" id="KW-0472">Membrane</keyword>
<dbReference type="SMART" id="SM00409">
    <property type="entry name" value="IG"/>
    <property type="match status" value="5"/>
</dbReference>
<dbReference type="GO" id="GO:0001525">
    <property type="term" value="P:angiogenesis"/>
    <property type="evidence" value="ECO:0007669"/>
    <property type="project" value="Ensembl"/>
</dbReference>
<evidence type="ECO:0000256" key="5">
    <source>
        <dbReference type="ARBA" id="ARBA00022553"/>
    </source>
</evidence>
<dbReference type="InterPro" id="IPR036179">
    <property type="entry name" value="Ig-like_dom_sf"/>
</dbReference>
<dbReference type="GO" id="GO:0007266">
    <property type="term" value="P:Rho protein signal transduction"/>
    <property type="evidence" value="ECO:0007669"/>
    <property type="project" value="Ensembl"/>
</dbReference>
<dbReference type="Pfam" id="PF13895">
    <property type="entry name" value="Ig_2"/>
    <property type="match status" value="3"/>
</dbReference>
<evidence type="ECO:0000256" key="8">
    <source>
        <dbReference type="ARBA" id="ARBA00022737"/>
    </source>
</evidence>
<feature type="domain" description="Ig-like" evidence="20">
    <location>
        <begin position="31"/>
        <end position="121"/>
    </location>
</feature>
<feature type="domain" description="Ig-like" evidence="20">
    <location>
        <begin position="236"/>
        <end position="315"/>
    </location>
</feature>
<dbReference type="GO" id="GO:0045121">
    <property type="term" value="C:membrane raft"/>
    <property type="evidence" value="ECO:0007669"/>
    <property type="project" value="UniProtKB-SubCell"/>
</dbReference>
<dbReference type="GO" id="GO:0070830">
    <property type="term" value="P:bicellular tight junction assembly"/>
    <property type="evidence" value="ECO:0007669"/>
    <property type="project" value="Ensembl"/>
</dbReference>
<feature type="signal peptide" evidence="19">
    <location>
        <begin position="1"/>
        <end position="27"/>
    </location>
</feature>
<dbReference type="GO" id="GO:0043542">
    <property type="term" value="P:endothelial cell migration"/>
    <property type="evidence" value="ECO:0007669"/>
    <property type="project" value="Ensembl"/>
</dbReference>
<dbReference type="GO" id="GO:0004888">
    <property type="term" value="F:transmembrane signaling receptor activity"/>
    <property type="evidence" value="ECO:0007669"/>
    <property type="project" value="TreeGrafter"/>
</dbReference>
<feature type="domain" description="Ig-like" evidence="20">
    <location>
        <begin position="500"/>
        <end position="592"/>
    </location>
</feature>
<feature type="chain" id="PRO_5034973492" description="Platelet endothelial cell adhesion molecule" evidence="19">
    <location>
        <begin position="28"/>
        <end position="740"/>
    </location>
</feature>
<evidence type="ECO:0000256" key="13">
    <source>
        <dbReference type="ARBA" id="ARBA00023157"/>
    </source>
</evidence>
<keyword evidence="10" id="KW-0965">Cell junction</keyword>
<dbReference type="GO" id="GO:0061028">
    <property type="term" value="P:establishment of endothelial barrier"/>
    <property type="evidence" value="ECO:0007669"/>
    <property type="project" value="Ensembl"/>
</dbReference>
<dbReference type="InterPro" id="IPR003598">
    <property type="entry name" value="Ig_sub2"/>
</dbReference>
<keyword evidence="8" id="KW-0677">Repeat</keyword>
<dbReference type="GO" id="GO:0009897">
    <property type="term" value="C:external side of plasma membrane"/>
    <property type="evidence" value="ECO:0007669"/>
    <property type="project" value="Ensembl"/>
</dbReference>
<reference evidence="21" key="1">
    <citation type="submission" date="2025-08" db="UniProtKB">
        <authorList>
            <consortium name="Ensembl"/>
        </authorList>
    </citation>
    <scope>IDENTIFICATION</scope>
</reference>
<keyword evidence="7 19" id="KW-0732">Signal</keyword>
<evidence type="ECO:0000256" key="6">
    <source>
        <dbReference type="ARBA" id="ARBA00022692"/>
    </source>
</evidence>
<keyword evidence="4" id="KW-1003">Cell membrane</keyword>
<dbReference type="GO" id="GO:0006909">
    <property type="term" value="P:phagocytosis"/>
    <property type="evidence" value="ECO:0007669"/>
    <property type="project" value="Ensembl"/>
</dbReference>
<dbReference type="InterPro" id="IPR013783">
    <property type="entry name" value="Ig-like_fold"/>
</dbReference>
<protein>
    <recommendedName>
        <fullName evidence="16">Platelet endothelial cell adhesion molecule</fullName>
    </recommendedName>
</protein>
<dbReference type="GO" id="GO:0072672">
    <property type="term" value="P:neutrophil extravasation"/>
    <property type="evidence" value="ECO:0007669"/>
    <property type="project" value="Ensembl"/>
</dbReference>
<evidence type="ECO:0000313" key="21">
    <source>
        <dbReference type="Ensembl" id="ENSCWAP00000027068.1"/>
    </source>
</evidence>
<dbReference type="GO" id="GO:0071260">
    <property type="term" value="P:cellular response to mechanical stimulus"/>
    <property type="evidence" value="ECO:0007669"/>
    <property type="project" value="Ensembl"/>
</dbReference>
<dbReference type="GO" id="GO:0050904">
    <property type="term" value="P:diapedesis"/>
    <property type="evidence" value="ECO:0007669"/>
    <property type="project" value="Ensembl"/>
</dbReference>
<evidence type="ECO:0000256" key="18">
    <source>
        <dbReference type="SAM" id="Phobius"/>
    </source>
</evidence>
<dbReference type="InterPro" id="IPR050488">
    <property type="entry name" value="Ig_Fc_receptor"/>
</dbReference>
<evidence type="ECO:0000256" key="1">
    <source>
        <dbReference type="ARBA" id="ARBA00004251"/>
    </source>
</evidence>
<dbReference type="GO" id="GO:0050982">
    <property type="term" value="P:detection of mechanical stimulus"/>
    <property type="evidence" value="ECO:0007669"/>
    <property type="project" value="Ensembl"/>
</dbReference>
<dbReference type="Ensembl" id="ENSCWAT00000029335.1">
    <property type="protein sequence ID" value="ENSCWAP00000027068.1"/>
    <property type="gene ID" value="ENSCWAG00000020436.1"/>
</dbReference>
<feature type="region of interest" description="Disordered" evidence="17">
    <location>
        <begin position="697"/>
        <end position="740"/>
    </location>
</feature>
<dbReference type="GO" id="GO:0042311">
    <property type="term" value="P:vasodilation"/>
    <property type="evidence" value="ECO:0007669"/>
    <property type="project" value="Ensembl"/>
</dbReference>
<proteinExistence type="predicted"/>
<gene>
    <name evidence="21" type="primary">PECAM1</name>
</gene>
<evidence type="ECO:0000256" key="17">
    <source>
        <dbReference type="SAM" id="MobiDB-lite"/>
    </source>
</evidence>
<dbReference type="GO" id="GO:0001886">
    <property type="term" value="P:endothelial cell morphogenesis"/>
    <property type="evidence" value="ECO:0007669"/>
    <property type="project" value="Ensembl"/>
</dbReference>
<dbReference type="GO" id="GO:0044291">
    <property type="term" value="C:cell-cell contact zone"/>
    <property type="evidence" value="ECO:0007669"/>
    <property type="project" value="Ensembl"/>
</dbReference>
<dbReference type="GO" id="GO:0007159">
    <property type="term" value="P:leukocyte cell-cell adhesion"/>
    <property type="evidence" value="ECO:0007669"/>
    <property type="project" value="Ensembl"/>
</dbReference>
<keyword evidence="14" id="KW-0325">Glycoprotein</keyword>
<evidence type="ECO:0000256" key="7">
    <source>
        <dbReference type="ARBA" id="ARBA00022729"/>
    </source>
</evidence>
<dbReference type="GO" id="GO:0035696">
    <property type="term" value="P:monocyte extravasation"/>
    <property type="evidence" value="ECO:0007669"/>
    <property type="project" value="Ensembl"/>
</dbReference>
<keyword evidence="13" id="KW-1015">Disulfide bond</keyword>
<keyword evidence="22" id="KW-1185">Reference proteome</keyword>
<dbReference type="PANTHER" id="PTHR11481:SF5">
    <property type="entry name" value="PLATELET ENDOTHELIAL CELL ADHESION MOLECULE"/>
    <property type="match status" value="1"/>
</dbReference>
<dbReference type="GO" id="GO:0005654">
    <property type="term" value="C:nucleoplasm"/>
    <property type="evidence" value="ECO:0007669"/>
    <property type="project" value="Ensembl"/>
</dbReference>
<dbReference type="Proteomes" id="UP000694540">
    <property type="component" value="Unplaced"/>
</dbReference>
<evidence type="ECO:0000256" key="9">
    <source>
        <dbReference type="ARBA" id="ARBA00022889"/>
    </source>
</evidence>
<dbReference type="GO" id="GO:0032991">
    <property type="term" value="C:protein-containing complex"/>
    <property type="evidence" value="ECO:0007669"/>
    <property type="project" value="Ensembl"/>
</dbReference>
<keyword evidence="9" id="KW-0130">Cell adhesion</keyword>
<dbReference type="AlphaFoldDB" id="A0A8C3YR18"/>
<feature type="transmembrane region" description="Helical" evidence="18">
    <location>
        <begin position="604"/>
        <end position="625"/>
    </location>
</feature>
<dbReference type="GO" id="GO:0042803">
    <property type="term" value="F:protein homodimerization activity"/>
    <property type="evidence" value="ECO:0007669"/>
    <property type="project" value="Ensembl"/>
</dbReference>
<dbReference type="Gene3D" id="2.60.40.10">
    <property type="entry name" value="Immunoglobulins"/>
    <property type="match status" value="5"/>
</dbReference>
<dbReference type="GO" id="GO:0030335">
    <property type="term" value="P:positive regulation of cell migration"/>
    <property type="evidence" value="ECO:0007669"/>
    <property type="project" value="Ensembl"/>
</dbReference>
<comment type="subcellular location">
    <subcellularLocation>
        <location evidence="2">Cell junction</location>
    </subcellularLocation>
    <subcellularLocation>
        <location evidence="1">Cell membrane</location>
        <topology evidence="1">Single-pass type I membrane protein</topology>
    </subcellularLocation>
    <subcellularLocation>
        <location evidence="3">Membrane raft</location>
    </subcellularLocation>
</comment>
<dbReference type="SMART" id="SM00408">
    <property type="entry name" value="IGc2"/>
    <property type="match status" value="1"/>
</dbReference>
<dbReference type="GO" id="GO:0005615">
    <property type="term" value="C:extracellular space"/>
    <property type="evidence" value="ECO:0007669"/>
    <property type="project" value="Ensembl"/>
</dbReference>
<dbReference type="GO" id="GO:0007166">
    <property type="term" value="P:cell surface receptor signaling pathway"/>
    <property type="evidence" value="ECO:0007669"/>
    <property type="project" value="Ensembl"/>
</dbReference>
<dbReference type="GO" id="GO:0072011">
    <property type="term" value="P:glomerular endothelium development"/>
    <property type="evidence" value="ECO:0007669"/>
    <property type="project" value="Ensembl"/>
</dbReference>